<proteinExistence type="predicted"/>
<evidence type="ECO:0000313" key="3">
    <source>
        <dbReference type="EMBL" id="MCU6796387.1"/>
    </source>
</evidence>
<dbReference type="InterPro" id="IPR018763">
    <property type="entry name" value="DUF2334"/>
</dbReference>
<dbReference type="SUPFAM" id="SSF88713">
    <property type="entry name" value="Glycoside hydrolase/deacetylase"/>
    <property type="match status" value="1"/>
</dbReference>
<keyword evidence="2" id="KW-1133">Transmembrane helix</keyword>
<sequence length="643" mass="71791">MTMLLKYRWLKYTLCAVVISMLFMAYEIITVEGEASTPRFVLMRLEDIGPGGQYETMEQLGKLRTVLEYLRDQQVVYHLAVIPRWISMPADGSPYDVSLDQADSPYIAAYQKVLKDAVANGATLGMHGYTHQVGSVRRDDGHQDSGIGNEFNNPGSEETMSAAFAEPRLQAGLNIFKNAGLKPRFWESPHYRSTPEQDKMFRNYFGLNYQADVQTNRNTPVAQYVIERNSGYGQSSLGAAYVPTPFDYIPSNKDEKLILDRVGKSNIVASFFFHPFLEFKYLAPVVDETGETIIRDGLPEYHYLSQDKSLLQKLVLGLKAKHYSFFSIQDYVPFTPAHSVKLSPSAQQDKEKMMLGDVTGNGQADLIRWDTNNGSISVTPGSFDGMRNEPQGASSLWANVAYKAGAAAALGRSTKDKMNSLWIMQPTGTLERFTSDGHRFSMTNSWKTEPRKCANLFVLPQADGDVVVAGLTTDRLQLFGYVVSKGLVKPIKSYKFNNELTAELQPRKLDTGSFALFSSRPGAAKGGQWNADLTSMEWKQSKQELGIPNEDGILRFGDYNGDGREDVLRWNAEAGRFTVYLNNKEGGYSLLSTFGPWGKPGSKLVVHDLDGNGKSDLALFNREEGYMDTALSFESRDLQMQHP</sequence>
<protein>
    <submittedName>
        <fullName evidence="3">DUF2334 domain-containing protein</fullName>
    </submittedName>
</protein>
<evidence type="ECO:0000256" key="1">
    <source>
        <dbReference type="ARBA" id="ARBA00022729"/>
    </source>
</evidence>
<keyword evidence="2" id="KW-0812">Transmembrane</keyword>
<dbReference type="InterPro" id="IPR028994">
    <property type="entry name" value="Integrin_alpha_N"/>
</dbReference>
<gene>
    <name evidence="3" type="ORF">OB236_30115</name>
</gene>
<keyword evidence="4" id="KW-1185">Reference proteome</keyword>
<dbReference type="EMBL" id="JAOQIO010000103">
    <property type="protein sequence ID" value="MCU6796387.1"/>
    <property type="molecule type" value="Genomic_DNA"/>
</dbReference>
<dbReference type="Proteomes" id="UP001652445">
    <property type="component" value="Unassembled WGS sequence"/>
</dbReference>
<accession>A0ABT2UP92</accession>
<dbReference type="InterPro" id="IPR011330">
    <property type="entry name" value="Glyco_hydro/deAcase_b/a-brl"/>
</dbReference>
<dbReference type="InterPro" id="IPR013517">
    <property type="entry name" value="FG-GAP"/>
</dbReference>
<dbReference type="SUPFAM" id="SSF69318">
    <property type="entry name" value="Integrin alpha N-terminal domain"/>
    <property type="match status" value="1"/>
</dbReference>
<keyword evidence="1" id="KW-0732">Signal</keyword>
<feature type="transmembrane region" description="Helical" evidence="2">
    <location>
        <begin position="12"/>
        <end position="29"/>
    </location>
</feature>
<keyword evidence="2" id="KW-0472">Membrane</keyword>
<dbReference type="Pfam" id="PF10096">
    <property type="entry name" value="DUF2334"/>
    <property type="match status" value="1"/>
</dbReference>
<evidence type="ECO:0000313" key="4">
    <source>
        <dbReference type="Proteomes" id="UP001652445"/>
    </source>
</evidence>
<organism evidence="3 4">
    <name type="scientific">Paenibacillus baimaensis</name>
    <dbReference type="NCBI Taxonomy" id="2982185"/>
    <lineage>
        <taxon>Bacteria</taxon>
        <taxon>Bacillati</taxon>
        <taxon>Bacillota</taxon>
        <taxon>Bacilli</taxon>
        <taxon>Bacillales</taxon>
        <taxon>Paenibacillaceae</taxon>
        <taxon>Paenibacillus</taxon>
    </lineage>
</organism>
<dbReference type="Pfam" id="PF13517">
    <property type="entry name" value="FG-GAP_3"/>
    <property type="match status" value="1"/>
</dbReference>
<name>A0ABT2UP92_9BACL</name>
<dbReference type="Gene3D" id="3.20.20.370">
    <property type="entry name" value="Glycoside hydrolase/deacetylase"/>
    <property type="match status" value="1"/>
</dbReference>
<dbReference type="RefSeq" id="WP_262687207.1">
    <property type="nucleotide sequence ID" value="NZ_JAOQIO010000103.1"/>
</dbReference>
<comment type="caution">
    <text evidence="3">The sequence shown here is derived from an EMBL/GenBank/DDBJ whole genome shotgun (WGS) entry which is preliminary data.</text>
</comment>
<evidence type="ECO:0000256" key="2">
    <source>
        <dbReference type="SAM" id="Phobius"/>
    </source>
</evidence>
<dbReference type="Gene3D" id="2.40.128.340">
    <property type="match status" value="1"/>
</dbReference>
<reference evidence="3 4" key="1">
    <citation type="submission" date="2022-09" db="EMBL/GenBank/DDBJ databases">
        <authorList>
            <person name="Han X.L."/>
            <person name="Wang Q."/>
            <person name="Lu T."/>
        </authorList>
    </citation>
    <scope>NUCLEOTIDE SEQUENCE [LARGE SCALE GENOMIC DNA]</scope>
    <source>
        <strain evidence="3 4">WQ 127069</strain>
    </source>
</reference>